<reference evidence="2 3" key="1">
    <citation type="submission" date="2019-05" db="EMBL/GenBank/DDBJ databases">
        <title>Emergence of the Ug99 lineage of the wheat stem rust pathogen through somatic hybridization.</title>
        <authorList>
            <person name="Li F."/>
            <person name="Upadhyaya N.M."/>
            <person name="Sperschneider J."/>
            <person name="Matny O."/>
            <person name="Nguyen-Phuc H."/>
            <person name="Mago R."/>
            <person name="Raley C."/>
            <person name="Miller M.E."/>
            <person name="Silverstein K.A.T."/>
            <person name="Henningsen E."/>
            <person name="Hirsch C.D."/>
            <person name="Visser B."/>
            <person name="Pretorius Z.A."/>
            <person name="Steffenson B.J."/>
            <person name="Schwessinger B."/>
            <person name="Dodds P.N."/>
            <person name="Figueroa M."/>
        </authorList>
    </citation>
    <scope>NUCLEOTIDE SEQUENCE [LARGE SCALE GENOMIC DNA]</scope>
    <source>
        <strain evidence="2">21-0</strain>
    </source>
</reference>
<dbReference type="Proteomes" id="UP000324748">
    <property type="component" value="Unassembled WGS sequence"/>
</dbReference>
<proteinExistence type="predicted"/>
<dbReference type="EMBL" id="VSWC01000016">
    <property type="protein sequence ID" value="KAA1111609.1"/>
    <property type="molecule type" value="Genomic_DNA"/>
</dbReference>
<comment type="caution">
    <text evidence="2">The sequence shown here is derived from an EMBL/GenBank/DDBJ whole genome shotgun (WGS) entry which is preliminary data.</text>
</comment>
<organism evidence="2 3">
    <name type="scientific">Puccinia graminis f. sp. tritici</name>
    <dbReference type="NCBI Taxonomy" id="56615"/>
    <lineage>
        <taxon>Eukaryota</taxon>
        <taxon>Fungi</taxon>
        <taxon>Dikarya</taxon>
        <taxon>Basidiomycota</taxon>
        <taxon>Pucciniomycotina</taxon>
        <taxon>Pucciniomycetes</taxon>
        <taxon>Pucciniales</taxon>
        <taxon>Pucciniaceae</taxon>
        <taxon>Puccinia</taxon>
    </lineage>
</organism>
<evidence type="ECO:0000256" key="1">
    <source>
        <dbReference type="SAM" id="Phobius"/>
    </source>
</evidence>
<keyword evidence="3" id="KW-1185">Reference proteome</keyword>
<keyword evidence="1" id="KW-1133">Transmembrane helix</keyword>
<keyword evidence="1" id="KW-0472">Membrane</keyword>
<feature type="transmembrane region" description="Helical" evidence="1">
    <location>
        <begin position="48"/>
        <end position="68"/>
    </location>
</feature>
<sequence length="72" mass="8722">MSMNTLRAIFELSIHGTPTPWIDILQNMNKWRSSTWLRYEKKRNQKHYAILLSISTCFLYTWFSYIIYVCPT</sequence>
<accession>A0A5B0QEQ7</accession>
<dbReference type="AlphaFoldDB" id="A0A5B0QEQ7"/>
<keyword evidence="1" id="KW-0812">Transmembrane</keyword>
<evidence type="ECO:0000313" key="2">
    <source>
        <dbReference type="EMBL" id="KAA1111609.1"/>
    </source>
</evidence>
<name>A0A5B0QEQ7_PUCGR</name>
<evidence type="ECO:0000313" key="3">
    <source>
        <dbReference type="Proteomes" id="UP000324748"/>
    </source>
</evidence>
<protein>
    <submittedName>
        <fullName evidence="2">Uncharacterized protein</fullName>
    </submittedName>
</protein>
<gene>
    <name evidence="2" type="ORF">PGT21_006132</name>
</gene>